<accession>A0AC60PDG8</accession>
<gene>
    <name evidence="1" type="ORF">HPB47_005223</name>
</gene>
<feature type="non-terminal residue" evidence="1">
    <location>
        <position position="72"/>
    </location>
</feature>
<dbReference type="EMBL" id="JABSTQ010010781">
    <property type="protein sequence ID" value="KAG0417947.1"/>
    <property type="molecule type" value="Genomic_DNA"/>
</dbReference>
<evidence type="ECO:0000313" key="1">
    <source>
        <dbReference type="EMBL" id="KAG0417947.1"/>
    </source>
</evidence>
<dbReference type="Proteomes" id="UP000805193">
    <property type="component" value="Unassembled WGS sequence"/>
</dbReference>
<name>A0AC60PDG8_IXOPE</name>
<keyword evidence="2" id="KW-1185">Reference proteome</keyword>
<comment type="caution">
    <text evidence="1">The sequence shown here is derived from an EMBL/GenBank/DDBJ whole genome shotgun (WGS) entry which is preliminary data.</text>
</comment>
<evidence type="ECO:0000313" key="2">
    <source>
        <dbReference type="Proteomes" id="UP000805193"/>
    </source>
</evidence>
<sequence length="72" mass="8219">MGLWDQNLVLKWVQKNIANFGGDPNEVTSAARVPVLSPWDFTRFLRTARAFLRGLFYRAERSFQPSSACRTG</sequence>
<protein>
    <submittedName>
        <fullName evidence="1">Uncharacterized protein</fullName>
    </submittedName>
</protein>
<proteinExistence type="predicted"/>
<organism evidence="1 2">
    <name type="scientific">Ixodes persulcatus</name>
    <name type="common">Taiga tick</name>
    <dbReference type="NCBI Taxonomy" id="34615"/>
    <lineage>
        <taxon>Eukaryota</taxon>
        <taxon>Metazoa</taxon>
        <taxon>Ecdysozoa</taxon>
        <taxon>Arthropoda</taxon>
        <taxon>Chelicerata</taxon>
        <taxon>Arachnida</taxon>
        <taxon>Acari</taxon>
        <taxon>Parasitiformes</taxon>
        <taxon>Ixodida</taxon>
        <taxon>Ixodoidea</taxon>
        <taxon>Ixodidae</taxon>
        <taxon>Ixodinae</taxon>
        <taxon>Ixodes</taxon>
    </lineage>
</organism>
<reference evidence="1 2" key="1">
    <citation type="journal article" date="2020" name="Cell">
        <title>Large-Scale Comparative Analyses of Tick Genomes Elucidate Their Genetic Diversity and Vector Capacities.</title>
        <authorList>
            <consortium name="Tick Genome and Microbiome Consortium (TIGMIC)"/>
            <person name="Jia N."/>
            <person name="Wang J."/>
            <person name="Shi W."/>
            <person name="Du L."/>
            <person name="Sun Y."/>
            <person name="Zhan W."/>
            <person name="Jiang J.F."/>
            <person name="Wang Q."/>
            <person name="Zhang B."/>
            <person name="Ji P."/>
            <person name="Bell-Sakyi L."/>
            <person name="Cui X.M."/>
            <person name="Yuan T.T."/>
            <person name="Jiang B.G."/>
            <person name="Yang W.F."/>
            <person name="Lam T.T."/>
            <person name="Chang Q.C."/>
            <person name="Ding S.J."/>
            <person name="Wang X.J."/>
            <person name="Zhu J.G."/>
            <person name="Ruan X.D."/>
            <person name="Zhao L."/>
            <person name="Wei J.T."/>
            <person name="Ye R.Z."/>
            <person name="Que T.C."/>
            <person name="Du C.H."/>
            <person name="Zhou Y.H."/>
            <person name="Cheng J.X."/>
            <person name="Dai P.F."/>
            <person name="Guo W.B."/>
            <person name="Han X.H."/>
            <person name="Huang E.J."/>
            <person name="Li L.F."/>
            <person name="Wei W."/>
            <person name="Gao Y.C."/>
            <person name="Liu J.Z."/>
            <person name="Shao H.Z."/>
            <person name="Wang X."/>
            <person name="Wang C.C."/>
            <person name="Yang T.C."/>
            <person name="Huo Q.B."/>
            <person name="Li W."/>
            <person name="Chen H.Y."/>
            <person name="Chen S.E."/>
            <person name="Zhou L.G."/>
            <person name="Ni X.B."/>
            <person name="Tian J.H."/>
            <person name="Sheng Y."/>
            <person name="Liu T."/>
            <person name="Pan Y.S."/>
            <person name="Xia L.Y."/>
            <person name="Li J."/>
            <person name="Zhao F."/>
            <person name="Cao W.C."/>
        </authorList>
    </citation>
    <scope>NUCLEOTIDE SEQUENCE [LARGE SCALE GENOMIC DNA]</scope>
    <source>
        <strain evidence="1">Iper-2018</strain>
    </source>
</reference>